<sequence length="540" mass="61333">MKTKALRKFVVAAFAVATLCPLAQAQTMGGDDVKVIQYDQETLVQTRMSVADNGWIYVMTHSGRDTGNSNVKIFRSKDNGATYQKLRDWDPSDDYLFQDFDIIVTGKTESDIKVWSVEIMNKPGEYKSRVAVFSRDANAQNGKRMYQEDFSNVRLYDVDIASNYRSPSALNNGGDPFALAFAYTGFNNTHKQSFVDYVFSLDGGQKFTKNLLFRQDGENKIDKVDLSLGSTSESTGNNTWPLMGVVFEMNKEGDKSDIGFLSNFVDNDPEFVWSGPIIVSKTDDSFSPKIQMMLDEDDNTINGVNCYNFMITYSNFDPENSDWDLRYVYPKTSFGYQKGKTPTMDDLEEGYLVASYQSETNSGLAYDKSWSHYLVTYAKEEESGTNTLKYFWFNYDKIHDKDAWSDRYTYTSSVNALYTPQVDINPVMRQACWSWVESMSGKRIVWADTEWVHANGVEDIVMQEGSMKLFPNPANEYTMICLPMAATCKAAVYDMQGRVVAEASFTGKEYKLNVQRLAKGTYMLKVVSDTECFVEKLVVE</sequence>
<dbReference type="SUPFAM" id="SSF110296">
    <property type="entry name" value="Oligoxyloglucan reducing end-specific cellobiohydrolase"/>
    <property type="match status" value="1"/>
</dbReference>
<dbReference type="NCBIfam" id="TIGR04183">
    <property type="entry name" value="Por_Secre_tail"/>
    <property type="match status" value="1"/>
</dbReference>
<dbReference type="InterPro" id="IPR026444">
    <property type="entry name" value="Secre_tail"/>
</dbReference>
<dbReference type="OrthoDB" id="1011460at2"/>
<name>A0A0A2F483_9PORP</name>
<evidence type="ECO:0000313" key="3">
    <source>
        <dbReference type="EMBL" id="KGN84837.1"/>
    </source>
</evidence>
<keyword evidence="1" id="KW-0732">Signal</keyword>
<dbReference type="Proteomes" id="UP000030130">
    <property type="component" value="Unassembled WGS sequence"/>
</dbReference>
<evidence type="ECO:0000256" key="1">
    <source>
        <dbReference type="SAM" id="SignalP"/>
    </source>
</evidence>
<dbReference type="RefSeq" id="WP_039421652.1">
    <property type="nucleotide sequence ID" value="NZ_JRAI01000064.1"/>
</dbReference>
<evidence type="ECO:0000313" key="4">
    <source>
        <dbReference type="Proteomes" id="UP000030130"/>
    </source>
</evidence>
<evidence type="ECO:0000259" key="2">
    <source>
        <dbReference type="Pfam" id="PF18962"/>
    </source>
</evidence>
<feature type="domain" description="Secretion system C-terminal sorting" evidence="2">
    <location>
        <begin position="469"/>
        <end position="539"/>
    </location>
</feature>
<feature type="signal peptide" evidence="1">
    <location>
        <begin position="1"/>
        <end position="25"/>
    </location>
</feature>
<dbReference type="Pfam" id="PF18962">
    <property type="entry name" value="Por_Secre_tail"/>
    <property type="match status" value="1"/>
</dbReference>
<accession>A0A0A2F483</accession>
<dbReference type="STRING" id="111105.HR09_09690"/>
<organism evidence="3 4">
    <name type="scientific">Porphyromonas gulae</name>
    <dbReference type="NCBI Taxonomy" id="111105"/>
    <lineage>
        <taxon>Bacteria</taxon>
        <taxon>Pseudomonadati</taxon>
        <taxon>Bacteroidota</taxon>
        <taxon>Bacteroidia</taxon>
        <taxon>Bacteroidales</taxon>
        <taxon>Porphyromonadaceae</taxon>
        <taxon>Porphyromonas</taxon>
    </lineage>
</organism>
<dbReference type="EMBL" id="JRAI01000064">
    <property type="protein sequence ID" value="KGN84837.1"/>
    <property type="molecule type" value="Genomic_DNA"/>
</dbReference>
<reference evidence="3 4" key="1">
    <citation type="submission" date="2014-08" db="EMBL/GenBank/DDBJ databases">
        <title>Porphyromonas gulae strain:COT-052_OH1451 Genome sequencing.</title>
        <authorList>
            <person name="Wallis C."/>
            <person name="Deusch O."/>
            <person name="O'Flynn C."/>
            <person name="Davis I."/>
            <person name="Jospin G."/>
            <person name="Darling A.E."/>
            <person name="Coil D.A."/>
            <person name="Alexiev A."/>
            <person name="Horsfall A."/>
            <person name="Kirkwood N."/>
            <person name="Harris S."/>
            <person name="Eisen J.A."/>
        </authorList>
    </citation>
    <scope>NUCLEOTIDE SEQUENCE [LARGE SCALE GENOMIC DNA]</scope>
    <source>
        <strain evidence="4">COT-052 OH1451</strain>
    </source>
</reference>
<feature type="chain" id="PRO_5001987217" evidence="1">
    <location>
        <begin position="26"/>
        <end position="540"/>
    </location>
</feature>
<comment type="caution">
    <text evidence="3">The sequence shown here is derived from an EMBL/GenBank/DDBJ whole genome shotgun (WGS) entry which is preliminary data.</text>
</comment>
<proteinExistence type="predicted"/>
<dbReference type="AlphaFoldDB" id="A0A0A2F483"/>
<gene>
    <name evidence="3" type="ORF">HR08_08005</name>
</gene>
<protein>
    <submittedName>
        <fullName evidence="3">Secretion protein</fullName>
    </submittedName>
</protein>